<dbReference type="InterPro" id="IPR002589">
    <property type="entry name" value="Macro_dom"/>
</dbReference>
<organism evidence="2 3">
    <name type="scientific">Absicoccus porci</name>
    <dbReference type="NCBI Taxonomy" id="2486576"/>
    <lineage>
        <taxon>Bacteria</taxon>
        <taxon>Bacillati</taxon>
        <taxon>Bacillota</taxon>
        <taxon>Erysipelotrichia</taxon>
        <taxon>Erysipelotrichales</taxon>
        <taxon>Erysipelotrichaceae</taxon>
        <taxon>Absicoccus</taxon>
    </lineage>
</organism>
<comment type="caution">
    <text evidence="2">The sequence shown here is derived from an EMBL/GenBank/DDBJ whole genome shotgun (WGS) entry which is preliminary data.</text>
</comment>
<dbReference type="RefSeq" id="WP_128520288.1">
    <property type="nucleotide sequence ID" value="NZ_RJQC01000002.1"/>
</dbReference>
<evidence type="ECO:0000313" key="3">
    <source>
        <dbReference type="Proteomes" id="UP000276568"/>
    </source>
</evidence>
<dbReference type="InterPro" id="IPR043472">
    <property type="entry name" value="Macro_dom-like"/>
</dbReference>
<dbReference type="CDD" id="cd02908">
    <property type="entry name" value="Macro_OAADPr_deacetylase"/>
    <property type="match status" value="1"/>
</dbReference>
<dbReference type="Proteomes" id="UP000276568">
    <property type="component" value="Unassembled WGS sequence"/>
</dbReference>
<protein>
    <submittedName>
        <fullName evidence="2">Macro domain-containing protein</fullName>
    </submittedName>
</protein>
<sequence length="174" mass="19462">MMHVLKGDITRLDFDVIVNAANEQLAPGGGVCGAIHQVAGKALAAECWKLGGCRTGQAKMTHAYELPCKAVIHAVGPIYSGSPKDKEYLEAAYWNSMVLAYDFMTKNHMDHLTLAFPCISTGIYGYPKEAACKIAIRTVQRMYAQYKDTRHIDVTFVCYDEENYMIYKKAMHVR</sequence>
<dbReference type="PANTHER" id="PTHR11106:SF27">
    <property type="entry name" value="MACRO DOMAIN-CONTAINING PROTEIN"/>
    <property type="match status" value="1"/>
</dbReference>
<dbReference type="SMART" id="SM00506">
    <property type="entry name" value="A1pp"/>
    <property type="match status" value="1"/>
</dbReference>
<name>A0A3N0I046_9FIRM</name>
<dbReference type="PANTHER" id="PTHR11106">
    <property type="entry name" value="GANGLIOSIDE INDUCED DIFFERENTIATION ASSOCIATED PROTEIN 2-RELATED"/>
    <property type="match status" value="1"/>
</dbReference>
<dbReference type="AlphaFoldDB" id="A0A3N0I046"/>
<accession>A0A3N0I046</accession>
<dbReference type="OrthoDB" id="6194521at2"/>
<evidence type="ECO:0000259" key="1">
    <source>
        <dbReference type="PROSITE" id="PS51154"/>
    </source>
</evidence>
<dbReference type="SUPFAM" id="SSF52949">
    <property type="entry name" value="Macro domain-like"/>
    <property type="match status" value="1"/>
</dbReference>
<dbReference type="EMBL" id="RJQC01000002">
    <property type="protein sequence ID" value="RNM30374.1"/>
    <property type="molecule type" value="Genomic_DNA"/>
</dbReference>
<dbReference type="Pfam" id="PF01661">
    <property type="entry name" value="Macro"/>
    <property type="match status" value="1"/>
</dbReference>
<feature type="domain" description="Macro" evidence="1">
    <location>
        <begin position="1"/>
        <end position="174"/>
    </location>
</feature>
<gene>
    <name evidence="2" type="ORF">EDX97_06165</name>
</gene>
<evidence type="ECO:0000313" key="2">
    <source>
        <dbReference type="EMBL" id="RNM30374.1"/>
    </source>
</evidence>
<dbReference type="PROSITE" id="PS51154">
    <property type="entry name" value="MACRO"/>
    <property type="match status" value="1"/>
</dbReference>
<dbReference type="Gene3D" id="3.40.220.10">
    <property type="entry name" value="Leucine Aminopeptidase, subunit E, domain 1"/>
    <property type="match status" value="1"/>
</dbReference>
<reference evidence="2 3" key="1">
    <citation type="submission" date="2018-11" db="EMBL/GenBank/DDBJ databases">
        <title>Clostridium sp. nov., a member of the family Erysipelotrichaceae isolated from pig faeces.</title>
        <authorList>
            <person name="Chang Y.-H."/>
        </authorList>
    </citation>
    <scope>NUCLEOTIDE SEQUENCE [LARGE SCALE GENOMIC DNA]</scope>
    <source>
        <strain evidence="2 3">YH-panp20</strain>
    </source>
</reference>
<proteinExistence type="predicted"/>
<keyword evidence="3" id="KW-1185">Reference proteome</keyword>